<feature type="signal peptide" evidence="2">
    <location>
        <begin position="1"/>
        <end position="24"/>
    </location>
</feature>
<keyword evidence="1" id="KW-0472">Membrane</keyword>
<proteinExistence type="predicted"/>
<gene>
    <name evidence="3" type="ordered locus">Rpic12D_4470</name>
</gene>
<protein>
    <submittedName>
        <fullName evidence="3">Uncharacterized protein</fullName>
    </submittedName>
</protein>
<sequence>MSKNIIRTGVVALATVAAAGAANAAALAPDLSSMSSSVDTSTVVTAIIAFGVIYMGPGFAKWAVKKVGSFFG</sequence>
<dbReference type="Pfam" id="PF25631">
    <property type="entry name" value="Inovirus_capsid"/>
    <property type="match status" value="1"/>
</dbReference>
<keyword evidence="2" id="KW-0732">Signal</keyword>
<keyword evidence="1" id="KW-0812">Transmembrane</keyword>
<dbReference type="InterPro" id="IPR057886">
    <property type="entry name" value="Inovirus_capsid"/>
</dbReference>
<name>C6BNQ4_RALP1</name>
<accession>C6BNQ4</accession>
<evidence type="ECO:0000256" key="1">
    <source>
        <dbReference type="SAM" id="Phobius"/>
    </source>
</evidence>
<dbReference type="HOGENOM" id="CLU_200521_0_0_4"/>
<dbReference type="KEGG" id="rpf:Rpic12D_4470"/>
<organism evidence="3">
    <name type="scientific">Ralstonia pickettii (strain 12D)</name>
    <dbReference type="NCBI Taxonomy" id="428406"/>
    <lineage>
        <taxon>Bacteria</taxon>
        <taxon>Pseudomonadati</taxon>
        <taxon>Pseudomonadota</taxon>
        <taxon>Betaproteobacteria</taxon>
        <taxon>Burkholderiales</taxon>
        <taxon>Burkholderiaceae</taxon>
        <taxon>Ralstonia</taxon>
    </lineage>
</organism>
<dbReference type="AlphaFoldDB" id="C6BNQ4"/>
<evidence type="ECO:0000313" key="3">
    <source>
        <dbReference type="EMBL" id="ACS65712.1"/>
    </source>
</evidence>
<feature type="transmembrane region" description="Helical" evidence="1">
    <location>
        <begin position="40"/>
        <end position="60"/>
    </location>
</feature>
<reference evidence="3" key="1">
    <citation type="submission" date="2009-06" db="EMBL/GenBank/DDBJ databases">
        <title>Complete sequence chromosome 2 of Ralstonia pickettii 12D.</title>
        <authorList>
            <consortium name="US DOE Joint Genome Institute"/>
            <person name="Lucas S."/>
            <person name="Copeland A."/>
            <person name="Lapidus A."/>
            <person name="Glavina del Rio T."/>
            <person name="Dalin E."/>
            <person name="Tice H."/>
            <person name="Bruce D."/>
            <person name="Goodwin L."/>
            <person name="Pitluck S."/>
            <person name="Sims D."/>
            <person name="Meincke L."/>
            <person name="Brettin T."/>
            <person name="Detter J.C."/>
            <person name="Han C."/>
            <person name="Larimer F."/>
            <person name="Land M."/>
            <person name="Hauser L."/>
            <person name="Kyrpides N."/>
            <person name="Ovchinnikova G."/>
            <person name="Marsh T."/>
            <person name="Richardson P."/>
        </authorList>
    </citation>
    <scope>NUCLEOTIDE SEQUENCE [LARGE SCALE GENOMIC DNA]</scope>
    <source>
        <strain evidence="3">12D</strain>
    </source>
</reference>
<dbReference type="STRING" id="428406.Rpic12D_4470"/>
<feature type="chain" id="PRO_5002962458" evidence="2">
    <location>
        <begin position="25"/>
        <end position="72"/>
    </location>
</feature>
<evidence type="ECO:0000256" key="2">
    <source>
        <dbReference type="SAM" id="SignalP"/>
    </source>
</evidence>
<dbReference type="EMBL" id="CP001645">
    <property type="protein sequence ID" value="ACS65712.1"/>
    <property type="molecule type" value="Genomic_DNA"/>
</dbReference>
<keyword evidence="1" id="KW-1133">Transmembrane helix</keyword>